<protein>
    <recommendedName>
        <fullName evidence="1">KIB1-4 beta-propeller domain-containing protein</fullName>
    </recommendedName>
</protein>
<accession>A0ABD3D0A7</accession>
<comment type="caution">
    <text evidence="2">The sequence shown here is derived from an EMBL/GenBank/DDBJ whole genome shotgun (WGS) entry which is preliminary data.</text>
</comment>
<name>A0ABD3D0A7_9LAMI</name>
<sequence length="248" mass="29088">MSEKKMIKKERKLPSQKKVEPAAVDPLISRRSKFYYNRIPISCPSFSNKNIKSWRIHDAIKKSVSGFGGVTKSWISSGCTHHTWPQLAETNNSPNFITIYFWNRNYREIDNIPLRSTEEPYSDDNRYMEFTNVIRFPKKKIYAISRQGSLAFIELDVDSCNYEITALGRRRVVPNCRVSKHFREYLLEYKGEIYVVFLLSRVSIKVVDNVEVFRLDKSRFLLEKVDRLVGDAMFFLQDKRCMGISASR</sequence>
<dbReference type="InterPro" id="IPR005174">
    <property type="entry name" value="KIB1-4_b-propeller"/>
</dbReference>
<dbReference type="AlphaFoldDB" id="A0ABD3D0A7"/>
<dbReference type="PANTHER" id="PTHR33127:SF84">
    <property type="entry name" value="DUF295 DOMAIN-CONTAINING PROTEIN"/>
    <property type="match status" value="1"/>
</dbReference>
<dbReference type="PANTHER" id="PTHR33127">
    <property type="entry name" value="TRANSMEMBRANE PROTEIN"/>
    <property type="match status" value="1"/>
</dbReference>
<evidence type="ECO:0000259" key="1">
    <source>
        <dbReference type="Pfam" id="PF03478"/>
    </source>
</evidence>
<keyword evidence="3" id="KW-1185">Reference proteome</keyword>
<dbReference type="EMBL" id="JAVIJP010000027">
    <property type="protein sequence ID" value="KAL3635397.1"/>
    <property type="molecule type" value="Genomic_DNA"/>
</dbReference>
<gene>
    <name evidence="2" type="ORF">CASFOL_019944</name>
</gene>
<evidence type="ECO:0000313" key="2">
    <source>
        <dbReference type="EMBL" id="KAL3635397.1"/>
    </source>
</evidence>
<dbReference type="Pfam" id="PF03478">
    <property type="entry name" value="Beta-prop_KIB1-4"/>
    <property type="match status" value="1"/>
</dbReference>
<evidence type="ECO:0000313" key="3">
    <source>
        <dbReference type="Proteomes" id="UP001632038"/>
    </source>
</evidence>
<organism evidence="2 3">
    <name type="scientific">Castilleja foliolosa</name>
    <dbReference type="NCBI Taxonomy" id="1961234"/>
    <lineage>
        <taxon>Eukaryota</taxon>
        <taxon>Viridiplantae</taxon>
        <taxon>Streptophyta</taxon>
        <taxon>Embryophyta</taxon>
        <taxon>Tracheophyta</taxon>
        <taxon>Spermatophyta</taxon>
        <taxon>Magnoliopsida</taxon>
        <taxon>eudicotyledons</taxon>
        <taxon>Gunneridae</taxon>
        <taxon>Pentapetalae</taxon>
        <taxon>asterids</taxon>
        <taxon>lamiids</taxon>
        <taxon>Lamiales</taxon>
        <taxon>Orobanchaceae</taxon>
        <taxon>Pedicularideae</taxon>
        <taxon>Castillejinae</taxon>
        <taxon>Castilleja</taxon>
    </lineage>
</organism>
<reference evidence="3" key="1">
    <citation type="journal article" date="2024" name="IScience">
        <title>Strigolactones Initiate the Formation of Haustorium-like Structures in Castilleja.</title>
        <authorList>
            <person name="Buerger M."/>
            <person name="Peterson D."/>
            <person name="Chory J."/>
        </authorList>
    </citation>
    <scope>NUCLEOTIDE SEQUENCE [LARGE SCALE GENOMIC DNA]</scope>
</reference>
<dbReference type="Proteomes" id="UP001632038">
    <property type="component" value="Unassembled WGS sequence"/>
</dbReference>
<feature type="domain" description="KIB1-4 beta-propeller" evidence="1">
    <location>
        <begin position="123"/>
        <end position="247"/>
    </location>
</feature>
<proteinExistence type="predicted"/>